<accession>M8B4P8</accession>
<gene>
    <name evidence="2" type="ORF">TRIUR3_10615</name>
</gene>
<organism evidence="2">
    <name type="scientific">Triticum urartu</name>
    <name type="common">Red wild einkorn</name>
    <name type="synonym">Crithodium urartu</name>
    <dbReference type="NCBI Taxonomy" id="4572"/>
    <lineage>
        <taxon>Eukaryota</taxon>
        <taxon>Viridiplantae</taxon>
        <taxon>Streptophyta</taxon>
        <taxon>Embryophyta</taxon>
        <taxon>Tracheophyta</taxon>
        <taxon>Spermatophyta</taxon>
        <taxon>Magnoliopsida</taxon>
        <taxon>Liliopsida</taxon>
        <taxon>Poales</taxon>
        <taxon>Poaceae</taxon>
        <taxon>BOP clade</taxon>
        <taxon>Pooideae</taxon>
        <taxon>Triticodae</taxon>
        <taxon>Triticeae</taxon>
        <taxon>Triticinae</taxon>
        <taxon>Triticum</taxon>
    </lineage>
</organism>
<name>M8B4P8_TRIUA</name>
<evidence type="ECO:0000313" key="2">
    <source>
        <dbReference type="EMBL" id="EMS68584.1"/>
    </source>
</evidence>
<sequence length="96" mass="9822">MGLAGDFASIGNLVPNSRWSKEAPNGGGGSSSGRRSRPTSTGAQADPAGGTQDPVGGVALRRRAMGIGSLDGIHRHWKKTSAGLRRGKVEEELAAL</sequence>
<dbReference type="EMBL" id="KD004315">
    <property type="protein sequence ID" value="EMS68584.1"/>
    <property type="molecule type" value="Genomic_DNA"/>
</dbReference>
<proteinExistence type="predicted"/>
<dbReference type="AlphaFoldDB" id="M8B4P8"/>
<feature type="region of interest" description="Disordered" evidence="1">
    <location>
        <begin position="1"/>
        <end position="57"/>
    </location>
</feature>
<protein>
    <submittedName>
        <fullName evidence="2">Uncharacterized protein</fullName>
    </submittedName>
</protein>
<reference evidence="2" key="1">
    <citation type="journal article" date="2013" name="Nature">
        <title>Draft genome of the wheat A-genome progenitor Triticum urartu.</title>
        <authorList>
            <person name="Ling H.Q."/>
            <person name="Zhao S."/>
            <person name="Liu D."/>
            <person name="Wang J."/>
            <person name="Sun H."/>
            <person name="Zhang C."/>
            <person name="Fan H."/>
            <person name="Li D."/>
            <person name="Dong L."/>
            <person name="Tao Y."/>
            <person name="Gao C."/>
            <person name="Wu H."/>
            <person name="Li Y."/>
            <person name="Cui Y."/>
            <person name="Guo X."/>
            <person name="Zheng S."/>
            <person name="Wang B."/>
            <person name="Yu K."/>
            <person name="Liang Q."/>
            <person name="Yang W."/>
            <person name="Lou X."/>
            <person name="Chen J."/>
            <person name="Feng M."/>
            <person name="Jian J."/>
            <person name="Zhang X."/>
            <person name="Luo G."/>
            <person name="Jiang Y."/>
            <person name="Liu J."/>
            <person name="Wang Z."/>
            <person name="Sha Y."/>
            <person name="Zhang B."/>
            <person name="Wu H."/>
            <person name="Tang D."/>
            <person name="Shen Q."/>
            <person name="Xue P."/>
            <person name="Zou S."/>
            <person name="Wang X."/>
            <person name="Liu X."/>
            <person name="Wang F."/>
            <person name="Yang Y."/>
            <person name="An X."/>
            <person name="Dong Z."/>
            <person name="Zhang K."/>
            <person name="Zhang X."/>
            <person name="Luo M.C."/>
            <person name="Dvorak J."/>
            <person name="Tong Y."/>
            <person name="Wang J."/>
            <person name="Yang H."/>
            <person name="Li Z."/>
            <person name="Wang D."/>
            <person name="Zhang A."/>
            <person name="Wang J."/>
        </authorList>
    </citation>
    <scope>NUCLEOTIDE SEQUENCE</scope>
</reference>
<evidence type="ECO:0000256" key="1">
    <source>
        <dbReference type="SAM" id="MobiDB-lite"/>
    </source>
</evidence>